<accession>A0A8X8ZXT2</accession>
<dbReference type="InterPro" id="IPR012334">
    <property type="entry name" value="Pectin_lyas_fold"/>
</dbReference>
<dbReference type="InterPro" id="IPR016135">
    <property type="entry name" value="UBQ-conjugating_enzyme/RWD"/>
</dbReference>
<gene>
    <name evidence="12" type="ORF">SASPL_117473</name>
</gene>
<keyword evidence="8" id="KW-0325">Glycoprotein</keyword>
<organism evidence="12">
    <name type="scientific">Salvia splendens</name>
    <name type="common">Scarlet sage</name>
    <dbReference type="NCBI Taxonomy" id="180675"/>
    <lineage>
        <taxon>Eukaryota</taxon>
        <taxon>Viridiplantae</taxon>
        <taxon>Streptophyta</taxon>
        <taxon>Embryophyta</taxon>
        <taxon>Tracheophyta</taxon>
        <taxon>Spermatophyta</taxon>
        <taxon>Magnoliopsida</taxon>
        <taxon>eudicotyledons</taxon>
        <taxon>Gunneridae</taxon>
        <taxon>Pentapetalae</taxon>
        <taxon>asterids</taxon>
        <taxon>lamiids</taxon>
        <taxon>Lamiales</taxon>
        <taxon>Lamiaceae</taxon>
        <taxon>Nepetoideae</taxon>
        <taxon>Mentheae</taxon>
        <taxon>Salviinae</taxon>
        <taxon>Salvia</taxon>
        <taxon>Salvia subgen. Calosphace</taxon>
        <taxon>core Calosphace</taxon>
    </lineage>
</organism>
<dbReference type="Gene3D" id="2.160.20.10">
    <property type="entry name" value="Single-stranded right-handed beta-helix, Pectin lyase-like"/>
    <property type="match status" value="1"/>
</dbReference>
<dbReference type="InterPro" id="IPR045032">
    <property type="entry name" value="PEL"/>
</dbReference>
<evidence type="ECO:0000256" key="10">
    <source>
        <dbReference type="RuleBase" id="RU361123"/>
    </source>
</evidence>
<evidence type="ECO:0000256" key="6">
    <source>
        <dbReference type="ARBA" id="ARBA00022729"/>
    </source>
</evidence>
<keyword evidence="5 10" id="KW-0479">Metal-binding</keyword>
<dbReference type="Gene3D" id="3.10.110.10">
    <property type="entry name" value="Ubiquitin Conjugating Enzyme"/>
    <property type="match status" value="1"/>
</dbReference>
<dbReference type="SUPFAM" id="SSF51126">
    <property type="entry name" value="Pectin lyase-like"/>
    <property type="match status" value="1"/>
</dbReference>
<dbReference type="EC" id="4.2.2.2" evidence="4 10"/>
<keyword evidence="9 10" id="KW-0456">Lyase</keyword>
<dbReference type="SMART" id="SM00212">
    <property type="entry name" value="UBCc"/>
    <property type="match status" value="1"/>
</dbReference>
<evidence type="ECO:0000313" key="13">
    <source>
        <dbReference type="Proteomes" id="UP000298416"/>
    </source>
</evidence>
<dbReference type="Pfam" id="PF00179">
    <property type="entry name" value="UQ_con"/>
    <property type="match status" value="2"/>
</dbReference>
<dbReference type="PANTHER" id="PTHR31683">
    <property type="entry name" value="PECTATE LYASE 18-RELATED"/>
    <property type="match status" value="1"/>
</dbReference>
<comment type="catalytic activity">
    <reaction evidence="1 10">
        <text>Eliminative cleavage of (1-&gt;4)-alpha-D-galacturonan to give oligosaccharides with 4-deoxy-alpha-D-galact-4-enuronosyl groups at their non-reducing ends.</text>
        <dbReference type="EC" id="4.2.2.2"/>
    </reaction>
</comment>
<evidence type="ECO:0000259" key="11">
    <source>
        <dbReference type="PROSITE" id="PS50127"/>
    </source>
</evidence>
<reference evidence="12" key="1">
    <citation type="submission" date="2018-01" db="EMBL/GenBank/DDBJ databases">
        <authorList>
            <person name="Mao J.F."/>
        </authorList>
    </citation>
    <scope>NUCLEOTIDE SEQUENCE</scope>
    <source>
        <strain evidence="12">Huo1</strain>
        <tissue evidence="12">Leaf</tissue>
    </source>
</reference>
<feature type="chain" id="PRO_5036515080" description="Pectate lyase" evidence="10">
    <location>
        <begin position="27"/>
        <end position="635"/>
    </location>
</feature>
<dbReference type="InterPro" id="IPR000608">
    <property type="entry name" value="UBC"/>
</dbReference>
<evidence type="ECO:0000256" key="3">
    <source>
        <dbReference type="ARBA" id="ARBA00010980"/>
    </source>
</evidence>
<comment type="similarity">
    <text evidence="3 10">Belongs to the polysaccharide lyase 1 family.</text>
</comment>
<evidence type="ECO:0000313" key="12">
    <source>
        <dbReference type="EMBL" id="KAG6420928.1"/>
    </source>
</evidence>
<dbReference type="SUPFAM" id="SSF54495">
    <property type="entry name" value="UBC-like"/>
    <property type="match status" value="1"/>
</dbReference>
<evidence type="ECO:0000256" key="5">
    <source>
        <dbReference type="ARBA" id="ARBA00022723"/>
    </source>
</evidence>
<comment type="caution">
    <text evidence="12">The sequence shown here is derived from an EMBL/GenBank/DDBJ whole genome shotgun (WGS) entry which is preliminary data.</text>
</comment>
<dbReference type="PROSITE" id="PS51257">
    <property type="entry name" value="PROKAR_LIPOPROTEIN"/>
    <property type="match status" value="1"/>
</dbReference>
<evidence type="ECO:0000256" key="1">
    <source>
        <dbReference type="ARBA" id="ARBA00000695"/>
    </source>
</evidence>
<keyword evidence="13" id="KW-1185">Reference proteome</keyword>
<dbReference type="InterPro" id="IPR007524">
    <property type="entry name" value="Pec_lyase_N"/>
</dbReference>
<dbReference type="Proteomes" id="UP000298416">
    <property type="component" value="Unassembled WGS sequence"/>
</dbReference>
<dbReference type="PROSITE" id="PS50127">
    <property type="entry name" value="UBC_2"/>
    <property type="match status" value="1"/>
</dbReference>
<protein>
    <recommendedName>
        <fullName evidence="4 10">Pectate lyase</fullName>
        <ecNumber evidence="4 10">4.2.2.2</ecNumber>
    </recommendedName>
</protein>
<dbReference type="InterPro" id="IPR011050">
    <property type="entry name" value="Pectin_lyase_fold/virulence"/>
</dbReference>
<evidence type="ECO:0000256" key="8">
    <source>
        <dbReference type="ARBA" id="ARBA00023180"/>
    </source>
</evidence>
<dbReference type="GO" id="GO:0046872">
    <property type="term" value="F:metal ion binding"/>
    <property type="evidence" value="ECO:0007669"/>
    <property type="project" value="UniProtKB-KW"/>
</dbReference>
<dbReference type="PRINTS" id="PR00807">
    <property type="entry name" value="AMBALLERGEN"/>
</dbReference>
<dbReference type="GO" id="GO:0030570">
    <property type="term" value="F:pectate lyase activity"/>
    <property type="evidence" value="ECO:0007669"/>
    <property type="project" value="UniProtKB-EC"/>
</dbReference>
<dbReference type="EMBL" id="PNBA02000006">
    <property type="protein sequence ID" value="KAG6420928.1"/>
    <property type="molecule type" value="Genomic_DNA"/>
</dbReference>
<name>A0A8X8ZXT2_SALSN</name>
<reference evidence="12" key="2">
    <citation type="submission" date="2020-08" db="EMBL/GenBank/DDBJ databases">
        <title>Plant Genome Project.</title>
        <authorList>
            <person name="Zhang R.-G."/>
        </authorList>
    </citation>
    <scope>NUCLEOTIDE SEQUENCE</scope>
    <source>
        <strain evidence="12">Huo1</strain>
        <tissue evidence="12">Leaf</tissue>
    </source>
</reference>
<comment type="cofactor">
    <cofactor evidence="10">
        <name>Ca(2+)</name>
        <dbReference type="ChEBI" id="CHEBI:29108"/>
    </cofactor>
    <text evidence="10">Binds 1 Ca(2+) ion. Required for its activity.</text>
</comment>
<evidence type="ECO:0000256" key="2">
    <source>
        <dbReference type="ARBA" id="ARBA00005220"/>
    </source>
</evidence>
<evidence type="ECO:0000256" key="4">
    <source>
        <dbReference type="ARBA" id="ARBA00012272"/>
    </source>
</evidence>
<dbReference type="AlphaFoldDB" id="A0A8X8ZXT2"/>
<dbReference type="CDD" id="cd23790">
    <property type="entry name" value="UBCc_UBE2A_2B"/>
    <property type="match status" value="1"/>
</dbReference>
<feature type="signal peptide" evidence="10">
    <location>
        <begin position="1"/>
        <end position="26"/>
    </location>
</feature>
<dbReference type="PANTHER" id="PTHR31683:SF181">
    <property type="entry name" value="PECTATE LYASE 6-RELATED"/>
    <property type="match status" value="1"/>
</dbReference>
<dbReference type="InterPro" id="IPR002022">
    <property type="entry name" value="Pec_lyase"/>
</dbReference>
<evidence type="ECO:0000256" key="7">
    <source>
        <dbReference type="ARBA" id="ARBA00022837"/>
    </source>
</evidence>
<dbReference type="InterPro" id="IPR018082">
    <property type="entry name" value="AmbAllergen"/>
</dbReference>
<dbReference type="Pfam" id="PF00544">
    <property type="entry name" value="Pectate_lyase_4"/>
    <property type="match status" value="1"/>
</dbReference>
<comment type="pathway">
    <text evidence="2 10">Glycan metabolism; pectin degradation; 2-dehydro-3-deoxy-D-gluconate from pectin: step 2/5.</text>
</comment>
<feature type="domain" description="UBC core" evidence="11">
    <location>
        <begin position="471"/>
        <end position="633"/>
    </location>
</feature>
<dbReference type="Pfam" id="PF04431">
    <property type="entry name" value="Pec_lyase_N"/>
    <property type="match status" value="1"/>
</dbReference>
<sequence length="635" mass="72573">MREIKIYPWLLMVLFGCCWILEIVNGNIGEWDEVWKKRSEESWNRTLETYEPVPEHIVSHLNVHANKAVKEVEEINAKENSTRRELLKGYTGPCMATNPIDRCWRCRPRWAKKRFRLADCVLGFGYKTTGGKNGDIYVVTDYTDHDMVNPRPGTLRHAVIQKEPLWIIFERDMLITLQQELIMQGDKTIDGRGVRVDIAYGAGITIQFVSNVIIHGIRVHDILSKSGGMVRDSVDHYGFRTVSDGDGISIFGSQNIWIDHVSMKNCTDGLIDAIEGSTGISITNSHFTDHDEALLFSANDMATYDDKMQVTVAFNHFGKRMVQRMPRCRFGYFHVVNNDYTHWKMYAIGGSSHPTIISQGNRFVADHPFAKQVTKREKSPESEWMTWTWVSEGDLFLRGAYFVESGDRDWTKKHPELYDKILAAPAIHTAEMTKFTGTLDFFGVDLFIYLCRGFVDLGSLVFLTAIKMSTPARKRLMRDFKRLQHDPPAGISGAPYDNNIMLWNAVIFGPDDTPWDGGTFKLTLQFSEDYPNKPPTVRFISRMFHPNSLWLGIFALLMYFSSSVYADGSICLDILQNQWSPIYDVAAILTSIQSLLCDPNPNSPANSEAGRLFSENKREYNRKVREIVEQSWTAD</sequence>
<keyword evidence="7 10" id="KW-0106">Calcium</keyword>
<keyword evidence="6 10" id="KW-0732">Signal</keyword>
<proteinExistence type="inferred from homology"/>
<evidence type="ECO:0000256" key="9">
    <source>
        <dbReference type="ARBA" id="ARBA00023239"/>
    </source>
</evidence>
<dbReference type="FunFam" id="3.10.110.10:FF:000090">
    <property type="entry name" value="Ubiquitin-conjugating enzyme E2-17 kDa"/>
    <property type="match status" value="1"/>
</dbReference>
<dbReference type="SMART" id="SM00656">
    <property type="entry name" value="Amb_all"/>
    <property type="match status" value="1"/>
</dbReference>